<evidence type="ECO:0000256" key="1">
    <source>
        <dbReference type="SAM" id="Phobius"/>
    </source>
</evidence>
<gene>
    <name evidence="4" type="ORF">H5P30_01740</name>
</gene>
<evidence type="ECO:0000259" key="3">
    <source>
        <dbReference type="Pfam" id="PF07589"/>
    </source>
</evidence>
<evidence type="ECO:0000313" key="5">
    <source>
        <dbReference type="Proteomes" id="UP000525652"/>
    </source>
</evidence>
<keyword evidence="2" id="KW-0732">Signal</keyword>
<name>A0A7X1AV01_9BACT</name>
<dbReference type="Proteomes" id="UP000525652">
    <property type="component" value="Unassembled WGS sequence"/>
</dbReference>
<dbReference type="RefSeq" id="WP_185691243.1">
    <property type="nucleotide sequence ID" value="NZ_JACHVA010000022.1"/>
</dbReference>
<keyword evidence="1" id="KW-1133">Transmembrane helix</keyword>
<dbReference type="InterPro" id="IPR013424">
    <property type="entry name" value="Ice-binding_C"/>
</dbReference>
<dbReference type="EMBL" id="JACHVA010000022">
    <property type="protein sequence ID" value="MBC2600496.1"/>
    <property type="molecule type" value="Genomic_DNA"/>
</dbReference>
<evidence type="ECO:0000313" key="4">
    <source>
        <dbReference type="EMBL" id="MBC2600496.1"/>
    </source>
</evidence>
<accession>A0A7X1AV01</accession>
<feature type="signal peptide" evidence="2">
    <location>
        <begin position="1"/>
        <end position="22"/>
    </location>
</feature>
<keyword evidence="5" id="KW-1185">Reference proteome</keyword>
<keyword evidence="1" id="KW-0472">Membrane</keyword>
<dbReference type="AlphaFoldDB" id="A0A7X1AV01"/>
<keyword evidence="1" id="KW-0812">Transmembrane</keyword>
<evidence type="ECO:0000256" key="2">
    <source>
        <dbReference type="SAM" id="SignalP"/>
    </source>
</evidence>
<proteinExistence type="predicted"/>
<dbReference type="Pfam" id="PF07589">
    <property type="entry name" value="PEP-CTERM"/>
    <property type="match status" value="1"/>
</dbReference>
<dbReference type="NCBIfam" id="TIGR02595">
    <property type="entry name" value="PEP_CTERM"/>
    <property type="match status" value="1"/>
</dbReference>
<organism evidence="4 5">
    <name type="scientific">Puniceicoccus vermicola</name>
    <dbReference type="NCBI Taxonomy" id="388746"/>
    <lineage>
        <taxon>Bacteria</taxon>
        <taxon>Pseudomonadati</taxon>
        <taxon>Verrucomicrobiota</taxon>
        <taxon>Opitutia</taxon>
        <taxon>Puniceicoccales</taxon>
        <taxon>Puniceicoccaceae</taxon>
        <taxon>Puniceicoccus</taxon>
    </lineage>
</organism>
<sequence>MKKNLLLITLPVFASLASTASAVVLAQYGFENSFAASTVETGLDASSVSAGSGVSPNPPVFSGTSAVGNRSLAVQGLTETSAADAISTNDYIEFTLTPDGGYTMDLEDITVYLQRSNDPGSATTVFARSSLDSFGSTIDTLSSIPVSPSGFANYSIDLTGSAYQDLTESVTFRLYAFGGNNSSSSLRFDDLTVNGTAAIPEPATSAILLMGVAAGFALVRRRRQS</sequence>
<feature type="domain" description="Ice-binding protein C-terminal" evidence="3">
    <location>
        <begin position="198"/>
        <end position="222"/>
    </location>
</feature>
<feature type="chain" id="PRO_5030809350" evidence="2">
    <location>
        <begin position="23"/>
        <end position="225"/>
    </location>
</feature>
<comment type="caution">
    <text evidence="4">The sequence shown here is derived from an EMBL/GenBank/DDBJ whole genome shotgun (WGS) entry which is preliminary data.</text>
</comment>
<protein>
    <submittedName>
        <fullName evidence="4">PEP-CTERM sorting domain-containing protein</fullName>
    </submittedName>
</protein>
<feature type="transmembrane region" description="Helical" evidence="1">
    <location>
        <begin position="202"/>
        <end position="219"/>
    </location>
</feature>
<reference evidence="4 5" key="1">
    <citation type="submission" date="2020-07" db="EMBL/GenBank/DDBJ databases">
        <authorList>
            <person name="Feng X."/>
        </authorList>
    </citation>
    <scope>NUCLEOTIDE SEQUENCE [LARGE SCALE GENOMIC DNA]</scope>
    <source>
        <strain evidence="4 5">JCM14086</strain>
    </source>
</reference>